<reference evidence="6 7" key="1">
    <citation type="submission" date="2024-04" db="EMBL/GenBank/DDBJ databases">
        <authorList>
            <person name="Rising A."/>
            <person name="Reimegard J."/>
            <person name="Sonavane S."/>
            <person name="Akerstrom W."/>
            <person name="Nylinder S."/>
            <person name="Hedman E."/>
            <person name="Kallberg Y."/>
        </authorList>
    </citation>
    <scope>NUCLEOTIDE SEQUENCE [LARGE SCALE GENOMIC DNA]</scope>
</reference>
<dbReference type="InterPro" id="IPR050249">
    <property type="entry name" value="Pseudomonas-type_ThrB"/>
</dbReference>
<dbReference type="Proteomes" id="UP001497382">
    <property type="component" value="Unassembled WGS sequence"/>
</dbReference>
<organism evidence="6 7">
    <name type="scientific">Larinioides sclopetarius</name>
    <dbReference type="NCBI Taxonomy" id="280406"/>
    <lineage>
        <taxon>Eukaryota</taxon>
        <taxon>Metazoa</taxon>
        <taxon>Ecdysozoa</taxon>
        <taxon>Arthropoda</taxon>
        <taxon>Chelicerata</taxon>
        <taxon>Arachnida</taxon>
        <taxon>Araneae</taxon>
        <taxon>Araneomorphae</taxon>
        <taxon>Entelegynae</taxon>
        <taxon>Araneoidea</taxon>
        <taxon>Araneidae</taxon>
        <taxon>Larinioides</taxon>
    </lineage>
</organism>
<gene>
    <name evidence="6" type="ORF">LARSCL_LOCUS704</name>
</gene>
<comment type="caution">
    <text evidence="6">The sequence shown here is derived from an EMBL/GenBank/DDBJ whole genome shotgun (WGS) entry which is preliminary data.</text>
</comment>
<dbReference type="PANTHER" id="PTHR21064:SF1">
    <property type="entry name" value="HYDROXYLYSINE KINASE"/>
    <property type="match status" value="1"/>
</dbReference>
<keyword evidence="5" id="KW-0418">Kinase</keyword>
<proteinExistence type="inferred from homology"/>
<evidence type="ECO:0000256" key="4">
    <source>
        <dbReference type="ARBA" id="ARBA00022679"/>
    </source>
</evidence>
<comment type="subcellular location">
    <subcellularLocation>
        <location evidence="1">Cytoplasm</location>
    </subcellularLocation>
</comment>
<protein>
    <submittedName>
        <fullName evidence="6">Uncharacterized protein</fullName>
    </submittedName>
</protein>
<dbReference type="Gene3D" id="3.30.200.20">
    <property type="entry name" value="Phosphorylase Kinase, domain 1"/>
    <property type="match status" value="1"/>
</dbReference>
<evidence type="ECO:0000256" key="2">
    <source>
        <dbReference type="ARBA" id="ARBA00006219"/>
    </source>
</evidence>
<keyword evidence="4" id="KW-0808">Transferase</keyword>
<comment type="similarity">
    <text evidence="2">Belongs to the aminoglycoside phosphotransferase family.</text>
</comment>
<dbReference type="EMBL" id="CAXIEN010000004">
    <property type="protein sequence ID" value="CAL1261952.1"/>
    <property type="molecule type" value="Genomic_DNA"/>
</dbReference>
<dbReference type="PANTHER" id="PTHR21064">
    <property type="entry name" value="AMINOGLYCOSIDE PHOSPHOTRANSFERASE DOMAIN-CONTAINING PROTEIN-RELATED"/>
    <property type="match status" value="1"/>
</dbReference>
<sequence>MDYMTKMDLDNILKPNLTEETSIEMIRRMYGLEVTSIKPMGSFNDQNFYIQVSKQHQNPYVSEISEDGYIFKIINATKSSITGHFDSMPAAMNHLYKKGLRVSIPVRNIDGTTWKLENIPVLNKDKGPNAREKCGIHLLTFIT</sequence>
<keyword evidence="7" id="KW-1185">Reference proteome</keyword>
<dbReference type="GO" id="GO:0005737">
    <property type="term" value="C:cytoplasm"/>
    <property type="evidence" value="ECO:0007669"/>
    <property type="project" value="UniProtKB-SubCell"/>
</dbReference>
<dbReference type="GO" id="GO:0019202">
    <property type="term" value="F:amino acid kinase activity"/>
    <property type="evidence" value="ECO:0007669"/>
    <property type="project" value="TreeGrafter"/>
</dbReference>
<evidence type="ECO:0000313" key="7">
    <source>
        <dbReference type="Proteomes" id="UP001497382"/>
    </source>
</evidence>
<evidence type="ECO:0000256" key="1">
    <source>
        <dbReference type="ARBA" id="ARBA00004496"/>
    </source>
</evidence>
<evidence type="ECO:0000313" key="6">
    <source>
        <dbReference type="EMBL" id="CAL1261952.1"/>
    </source>
</evidence>
<dbReference type="SUPFAM" id="SSF56112">
    <property type="entry name" value="Protein kinase-like (PK-like)"/>
    <property type="match status" value="1"/>
</dbReference>
<dbReference type="InterPro" id="IPR011009">
    <property type="entry name" value="Kinase-like_dom_sf"/>
</dbReference>
<evidence type="ECO:0000256" key="3">
    <source>
        <dbReference type="ARBA" id="ARBA00022490"/>
    </source>
</evidence>
<accession>A0AAV1YVF8</accession>
<name>A0AAV1YVF8_9ARAC</name>
<dbReference type="AlphaFoldDB" id="A0AAV1YVF8"/>
<evidence type="ECO:0000256" key="5">
    <source>
        <dbReference type="ARBA" id="ARBA00022777"/>
    </source>
</evidence>
<keyword evidence="3" id="KW-0963">Cytoplasm</keyword>